<proteinExistence type="predicted"/>
<dbReference type="EMBL" id="BSYO01000010">
    <property type="protein sequence ID" value="GMH10418.1"/>
    <property type="molecule type" value="Genomic_DNA"/>
</dbReference>
<sequence length="72" mass="8184">MFLYLAEVEVSRCLSRAQPSETRSFAHFLFIGSRFPGPKNKPPRCSNDDLVGLLKASPKWRPQDQPLRLPKG</sequence>
<dbReference type="AlphaFoldDB" id="A0AAD3SFP7"/>
<evidence type="ECO:0000313" key="1">
    <source>
        <dbReference type="EMBL" id="GMH10418.1"/>
    </source>
</evidence>
<protein>
    <submittedName>
        <fullName evidence="1">Uncharacterized protein</fullName>
    </submittedName>
</protein>
<keyword evidence="2" id="KW-1185">Reference proteome</keyword>
<gene>
    <name evidence="1" type="ORF">Nepgr_012259</name>
</gene>
<name>A0AAD3SFP7_NEPGR</name>
<accession>A0AAD3SFP7</accession>
<comment type="caution">
    <text evidence="1">The sequence shown here is derived from an EMBL/GenBank/DDBJ whole genome shotgun (WGS) entry which is preliminary data.</text>
</comment>
<organism evidence="1 2">
    <name type="scientific">Nepenthes gracilis</name>
    <name type="common">Slender pitcher plant</name>
    <dbReference type="NCBI Taxonomy" id="150966"/>
    <lineage>
        <taxon>Eukaryota</taxon>
        <taxon>Viridiplantae</taxon>
        <taxon>Streptophyta</taxon>
        <taxon>Embryophyta</taxon>
        <taxon>Tracheophyta</taxon>
        <taxon>Spermatophyta</taxon>
        <taxon>Magnoliopsida</taxon>
        <taxon>eudicotyledons</taxon>
        <taxon>Gunneridae</taxon>
        <taxon>Pentapetalae</taxon>
        <taxon>Caryophyllales</taxon>
        <taxon>Nepenthaceae</taxon>
        <taxon>Nepenthes</taxon>
    </lineage>
</organism>
<dbReference type="Proteomes" id="UP001279734">
    <property type="component" value="Unassembled WGS sequence"/>
</dbReference>
<reference evidence="1" key="1">
    <citation type="submission" date="2023-05" db="EMBL/GenBank/DDBJ databases">
        <title>Nepenthes gracilis genome sequencing.</title>
        <authorList>
            <person name="Fukushima K."/>
        </authorList>
    </citation>
    <scope>NUCLEOTIDE SEQUENCE</scope>
    <source>
        <strain evidence="1">SING2019-196</strain>
    </source>
</reference>
<evidence type="ECO:0000313" key="2">
    <source>
        <dbReference type="Proteomes" id="UP001279734"/>
    </source>
</evidence>